<dbReference type="Proteomes" id="UP000032702">
    <property type="component" value="Unassembled WGS sequence"/>
</dbReference>
<keyword evidence="4" id="KW-1185">Reference proteome</keyword>
<name>Q08N59_STIAD</name>
<dbReference type="InterPro" id="IPR035986">
    <property type="entry name" value="PKD_dom_sf"/>
</dbReference>
<keyword evidence="2" id="KW-0378">Hydrolase</keyword>
<reference evidence="2 5" key="1">
    <citation type="submission" date="2006-04" db="EMBL/GenBank/DDBJ databases">
        <authorList>
            <person name="Nierman W.C."/>
        </authorList>
    </citation>
    <scope>NUCLEOTIDE SEQUENCE [LARGE SCALE GENOMIC DNA]</scope>
    <source>
        <strain evidence="2 5">DW4/3-1</strain>
    </source>
</reference>
<dbReference type="InterPro" id="IPR013783">
    <property type="entry name" value="Ig-like_fold"/>
</dbReference>
<dbReference type="KEGG" id="sur:STAUR_7331"/>
<evidence type="ECO:0000313" key="5">
    <source>
        <dbReference type="Proteomes" id="UP000032702"/>
    </source>
</evidence>
<dbReference type="STRING" id="378806.STAUR_7331"/>
<dbReference type="GO" id="GO:0008843">
    <property type="term" value="F:endochitinase activity"/>
    <property type="evidence" value="ECO:0007669"/>
    <property type="project" value="UniProtKB-EC"/>
</dbReference>
<organism evidence="2 5">
    <name type="scientific">Stigmatella aurantiaca (strain DW4/3-1)</name>
    <dbReference type="NCBI Taxonomy" id="378806"/>
    <lineage>
        <taxon>Bacteria</taxon>
        <taxon>Pseudomonadati</taxon>
        <taxon>Myxococcota</taxon>
        <taxon>Myxococcia</taxon>
        <taxon>Myxococcales</taxon>
        <taxon>Cystobacterineae</taxon>
        <taxon>Archangiaceae</taxon>
        <taxon>Stigmatella</taxon>
    </lineage>
</organism>
<dbReference type="RefSeq" id="WP_002611711.1">
    <property type="nucleotide sequence ID" value="NC_014623.1"/>
</dbReference>
<dbReference type="EC" id="3.2.1.14" evidence="2"/>
<reference evidence="1 4" key="2">
    <citation type="journal article" date="2011" name="Mol. Biol. Evol.">
        <title>Comparative genomic analysis of fruiting body formation in Myxococcales.</title>
        <authorList>
            <person name="Huntley S."/>
            <person name="Hamann N."/>
            <person name="Wegener-Feldbrugge S."/>
            <person name="Treuner-Lange A."/>
            <person name="Kube M."/>
            <person name="Reinhardt R."/>
            <person name="Klages S."/>
            <person name="Muller R."/>
            <person name="Ronning C.M."/>
            <person name="Nierman W.C."/>
            <person name="Sogaard-Andersen L."/>
        </authorList>
    </citation>
    <scope>NUCLEOTIDE SEQUENCE [LARGE SCALE GENOMIC DNA]</scope>
    <source>
        <strain evidence="1 4">DW4/3-1</strain>
    </source>
</reference>
<dbReference type="EMBL" id="AAMD01000302">
    <property type="protein sequence ID" value="EAU61913.1"/>
    <property type="molecule type" value="Genomic_DNA"/>
</dbReference>
<evidence type="ECO:0000313" key="3">
    <source>
        <dbReference type="EMBL" id="EAU68651.1"/>
    </source>
</evidence>
<dbReference type="HOGENOM" id="CLU_1495337_0_0_7"/>
<dbReference type="OrthoDB" id="8774234at2"/>
<dbReference type="GO" id="GO:0016020">
    <property type="term" value="C:membrane"/>
    <property type="evidence" value="ECO:0007669"/>
    <property type="project" value="TreeGrafter"/>
</dbReference>
<dbReference type="InterPro" id="IPR029865">
    <property type="entry name" value="KIAA0319-like"/>
</dbReference>
<accession>Q08N59</accession>
<dbReference type="SUPFAM" id="SSF49299">
    <property type="entry name" value="PKD domain"/>
    <property type="match status" value="1"/>
</dbReference>
<dbReference type="EMBL" id="CP002271">
    <property type="protein sequence ID" value="ADO75087.1"/>
    <property type="molecule type" value="Genomic_DNA"/>
</dbReference>
<dbReference type="PANTHER" id="PTHR46182:SF2">
    <property type="entry name" value="FI19480P1"/>
    <property type="match status" value="1"/>
</dbReference>
<dbReference type="Gene3D" id="2.60.40.10">
    <property type="entry name" value="Immunoglobulins"/>
    <property type="match status" value="2"/>
</dbReference>
<evidence type="ECO:0000313" key="2">
    <source>
        <dbReference type="EMBL" id="EAU61913.1"/>
    </source>
</evidence>
<dbReference type="GO" id="GO:0031410">
    <property type="term" value="C:cytoplasmic vesicle"/>
    <property type="evidence" value="ECO:0007669"/>
    <property type="project" value="TreeGrafter"/>
</dbReference>
<sequence length="180" mass="19075">MTLDGSLSSDPDGDPLTFLWVQYTGPQVALTGANTAHPTFTAPTTDTPFTLLGFQLTVSDGTTLCAGALMSIVVRLNRPPIVSAGNDLFVEEGSTVLVYGSGYDPDGTRLTYQWTQTAGPPARINPTGHPQPYIFLPEVTETTVFTFTLTASDGVNFVSDSMNITVRNRSLGPVTNAGVD</sequence>
<evidence type="ECO:0000313" key="1">
    <source>
        <dbReference type="EMBL" id="ADO75087.1"/>
    </source>
</evidence>
<dbReference type="AlphaFoldDB" id="Q08N59"/>
<protein>
    <submittedName>
        <fullName evidence="2">Chitinase A</fullName>
        <ecNumber evidence="2">3.2.1.14</ecNumber>
    </submittedName>
</protein>
<dbReference type="PANTHER" id="PTHR46182">
    <property type="entry name" value="FI19480P1"/>
    <property type="match status" value="1"/>
</dbReference>
<dbReference type="EMBL" id="AAMD01000014">
    <property type="protein sequence ID" value="EAU68651.1"/>
    <property type="molecule type" value="Genomic_DNA"/>
</dbReference>
<keyword evidence="2" id="KW-0326">Glycosidase</keyword>
<gene>
    <name evidence="1" type="ordered locus">STAUR_7331</name>
    <name evidence="2" type="ORF">STIAU_0167</name>
    <name evidence="3" type="ORF">STIAU_6066</name>
</gene>
<dbReference type="Proteomes" id="UP000001351">
    <property type="component" value="Chromosome"/>
</dbReference>
<dbReference type="eggNOG" id="COG4412">
    <property type="taxonomic scope" value="Bacteria"/>
</dbReference>
<proteinExistence type="predicted"/>
<evidence type="ECO:0000313" key="4">
    <source>
        <dbReference type="Proteomes" id="UP000001351"/>
    </source>
</evidence>
<dbReference type="Pfam" id="PF22352">
    <property type="entry name" value="K319L-like_PKD"/>
    <property type="match status" value="2"/>
</dbReference>